<evidence type="ECO:0000313" key="1">
    <source>
        <dbReference type="EMBL" id="OAY21795.1"/>
    </source>
</evidence>
<dbReference type="AlphaFoldDB" id="A0A199UAL4"/>
<name>A0A199UAL4_MANES</name>
<dbReference type="EMBL" id="KV450655">
    <property type="protein sequence ID" value="OAY21795.1"/>
    <property type="molecule type" value="Genomic_DNA"/>
</dbReference>
<gene>
    <name evidence="1" type="ORF">MANES_S056800</name>
</gene>
<protein>
    <submittedName>
        <fullName evidence="1">Uncharacterized protein</fullName>
    </submittedName>
</protein>
<proteinExistence type="predicted"/>
<reference evidence="1" key="1">
    <citation type="submission" date="2016-02" db="EMBL/GenBank/DDBJ databases">
        <title>WGS assembly of Manihot esculenta.</title>
        <authorList>
            <person name="Bredeson J.V."/>
            <person name="Prochnik S.E."/>
            <person name="Lyons J.B."/>
            <person name="Schmutz J."/>
            <person name="Grimwood J."/>
            <person name="Vrebalov J."/>
            <person name="Bart R.S."/>
            <person name="Amuge T."/>
            <person name="Ferguson M.E."/>
            <person name="Green R."/>
            <person name="Putnam N."/>
            <person name="Stites J."/>
            <person name="Rounsley S."/>
            <person name="Rokhsar D.S."/>
        </authorList>
    </citation>
    <scope>NUCLEOTIDE SEQUENCE [LARGE SCALE GENOMIC DNA]</scope>
    <source>
        <tissue evidence="1">Leaf</tissue>
    </source>
</reference>
<organism evidence="1">
    <name type="scientific">Manihot esculenta</name>
    <name type="common">Cassava</name>
    <name type="synonym">Jatropha manihot</name>
    <dbReference type="NCBI Taxonomy" id="3983"/>
    <lineage>
        <taxon>Eukaryota</taxon>
        <taxon>Viridiplantae</taxon>
        <taxon>Streptophyta</taxon>
        <taxon>Embryophyta</taxon>
        <taxon>Tracheophyta</taxon>
        <taxon>Spermatophyta</taxon>
        <taxon>Magnoliopsida</taxon>
        <taxon>eudicotyledons</taxon>
        <taxon>Gunneridae</taxon>
        <taxon>Pentapetalae</taxon>
        <taxon>rosids</taxon>
        <taxon>fabids</taxon>
        <taxon>Malpighiales</taxon>
        <taxon>Euphorbiaceae</taxon>
        <taxon>Crotonoideae</taxon>
        <taxon>Manihoteae</taxon>
        <taxon>Manihot</taxon>
    </lineage>
</organism>
<accession>A0A199UAL4</accession>
<sequence>MRKKKMKRTKQVYFSRQLYPSGFLGYNCLGIFCQHHMFVYLSL</sequence>